<dbReference type="Proteomes" id="UP000649617">
    <property type="component" value="Unassembled WGS sequence"/>
</dbReference>
<evidence type="ECO:0000313" key="2">
    <source>
        <dbReference type="EMBL" id="CAE7287211.1"/>
    </source>
</evidence>
<proteinExistence type="predicted"/>
<evidence type="ECO:0000313" key="3">
    <source>
        <dbReference type="Proteomes" id="UP000649617"/>
    </source>
</evidence>
<accession>A0A812N3L5</accession>
<dbReference type="PANTHER" id="PTHR23150:SF26">
    <property type="entry name" value="GENERIC METHYLTRANSFERASE"/>
    <property type="match status" value="1"/>
</dbReference>
<dbReference type="GO" id="GO:0120147">
    <property type="term" value="F:formylglycine-generating oxidase activity"/>
    <property type="evidence" value="ECO:0007669"/>
    <property type="project" value="TreeGrafter"/>
</dbReference>
<dbReference type="SUPFAM" id="SSF56436">
    <property type="entry name" value="C-type lectin-like"/>
    <property type="match status" value="1"/>
</dbReference>
<feature type="non-terminal residue" evidence="2">
    <location>
        <position position="72"/>
    </location>
</feature>
<dbReference type="AlphaFoldDB" id="A0A812N3L5"/>
<feature type="domain" description="Sulfatase-modifying factor enzyme-like" evidence="1">
    <location>
        <begin position="1"/>
        <end position="71"/>
    </location>
</feature>
<dbReference type="Gene3D" id="3.90.1580.10">
    <property type="entry name" value="paralog of FGE (formylglycine-generating enzyme)"/>
    <property type="match status" value="1"/>
</dbReference>
<dbReference type="InterPro" id="IPR051043">
    <property type="entry name" value="Sulfatase_Mod_Factor_Kinase"/>
</dbReference>
<dbReference type="EMBL" id="CAJNIZ010009733">
    <property type="protein sequence ID" value="CAE7287211.1"/>
    <property type="molecule type" value="Genomic_DNA"/>
</dbReference>
<sequence>MGNAWEWTEDHFNPLEGFKVHYTYDDFSTPCFDGRHHIIMGGSFVSKSDNGASGFCRYHFRPHFLQHSGFRL</sequence>
<protein>
    <submittedName>
        <fullName evidence="2">Egt1 protein</fullName>
    </submittedName>
</protein>
<evidence type="ECO:0000259" key="1">
    <source>
        <dbReference type="Pfam" id="PF03781"/>
    </source>
</evidence>
<gene>
    <name evidence="2" type="primary">egt1</name>
    <name evidence="2" type="ORF">SPIL2461_LOCUS6451</name>
</gene>
<name>A0A812N3L5_SYMPI</name>
<keyword evidence="3" id="KW-1185">Reference proteome</keyword>
<dbReference type="OrthoDB" id="424149at2759"/>
<comment type="caution">
    <text evidence="2">The sequence shown here is derived from an EMBL/GenBank/DDBJ whole genome shotgun (WGS) entry which is preliminary data.</text>
</comment>
<dbReference type="InterPro" id="IPR042095">
    <property type="entry name" value="SUMF_sf"/>
</dbReference>
<organism evidence="2 3">
    <name type="scientific">Symbiodinium pilosum</name>
    <name type="common">Dinoflagellate</name>
    <dbReference type="NCBI Taxonomy" id="2952"/>
    <lineage>
        <taxon>Eukaryota</taxon>
        <taxon>Sar</taxon>
        <taxon>Alveolata</taxon>
        <taxon>Dinophyceae</taxon>
        <taxon>Suessiales</taxon>
        <taxon>Symbiodiniaceae</taxon>
        <taxon>Symbiodinium</taxon>
    </lineage>
</organism>
<dbReference type="PANTHER" id="PTHR23150">
    <property type="entry name" value="SULFATASE MODIFYING FACTOR 1, 2"/>
    <property type="match status" value="1"/>
</dbReference>
<reference evidence="2" key="1">
    <citation type="submission" date="2021-02" db="EMBL/GenBank/DDBJ databases">
        <authorList>
            <person name="Dougan E. K."/>
            <person name="Rhodes N."/>
            <person name="Thang M."/>
            <person name="Chan C."/>
        </authorList>
    </citation>
    <scope>NUCLEOTIDE SEQUENCE</scope>
</reference>
<dbReference type="InterPro" id="IPR016187">
    <property type="entry name" value="CTDL_fold"/>
</dbReference>
<dbReference type="InterPro" id="IPR005532">
    <property type="entry name" value="SUMF_dom"/>
</dbReference>
<dbReference type="Pfam" id="PF03781">
    <property type="entry name" value="FGE-sulfatase"/>
    <property type="match status" value="1"/>
</dbReference>